<dbReference type="EMBL" id="JBHRTD010000018">
    <property type="protein sequence ID" value="MFC3140701.1"/>
    <property type="molecule type" value="Genomic_DNA"/>
</dbReference>
<accession>A0ABV7GJV3</accession>
<dbReference type="Proteomes" id="UP001595621">
    <property type="component" value="Unassembled WGS sequence"/>
</dbReference>
<dbReference type="RefSeq" id="WP_248934554.1">
    <property type="nucleotide sequence ID" value="NZ_JAKILF010000001.1"/>
</dbReference>
<keyword evidence="3" id="KW-1185">Reference proteome</keyword>
<name>A0ABV7GJV3_9GAMM</name>
<dbReference type="InterPro" id="IPR037522">
    <property type="entry name" value="HD_GYP_dom"/>
</dbReference>
<dbReference type="SUPFAM" id="SSF54631">
    <property type="entry name" value="CBS-domain pair"/>
    <property type="match status" value="1"/>
</dbReference>
<proteinExistence type="predicted"/>
<dbReference type="PANTHER" id="PTHR43155:SF2">
    <property type="entry name" value="CYCLIC DI-GMP PHOSPHODIESTERASE PA4108"/>
    <property type="match status" value="1"/>
</dbReference>
<dbReference type="CDD" id="cd00077">
    <property type="entry name" value="HDc"/>
    <property type="match status" value="1"/>
</dbReference>
<protein>
    <submittedName>
        <fullName evidence="2">HD domain-containing phosphohydrolase</fullName>
    </submittedName>
</protein>
<sequence>MEEALNAAGFRLYKPAIPVPAAEGLVDPNWSIIKGNSRLARLLNTSEAQLHQESLLTFFPGLDQRLQQTPEDANYFTLQWSDRHLFHFCRQGENLHFLLHSEGEPGVKEQCRRCRVFTPKLPEPHDIEQECIRLLGQLMSRMEVPFSYFHLVEEATLEFTPTYWLGNGDGFSCVDRWRKGEALSIAEFPCQLIDAEAQKHPCPAGGCRDSLGAFWWFEPVRYNGQTVAVIGGAAFESIKGDRRALLQRYGLLIWLIRQVPQLEAQLADKNARVEALETGNHQMFRQLINVVSEALELKDAYTANHQRSVAELAVGIGRRLGYDAHRLEGVRLGALVHDIGKLAIPNQILSKPGRLTEQEYALVQTHPVRGANIIGDVAFPWPIKQMILQHHERLDGSGYPYGLKGEQILEEAQILAVADIADSMLSHRPYRPALGLSALTKVLMDQRGSCLRADIVDLCLDELSHSQRRVSYVSELPLRPVICFCVNDELPVLELLNMLKQNEEPYVALHNGHWLGVWDVRMLKRHLKLTSEMVELDYAQTEQLTLSSDTPLDEGIKILSEEDHPMLIVDKDNNAIGVLDWKAIAQH</sequence>
<comment type="caution">
    <text evidence="2">The sequence shown here is derived from an EMBL/GenBank/DDBJ whole genome shotgun (WGS) entry which is preliminary data.</text>
</comment>
<dbReference type="InterPro" id="IPR003607">
    <property type="entry name" value="HD/PDEase_dom"/>
</dbReference>
<dbReference type="SUPFAM" id="SSF109604">
    <property type="entry name" value="HD-domain/PDEase-like"/>
    <property type="match status" value="1"/>
</dbReference>
<reference evidence="3" key="1">
    <citation type="journal article" date="2019" name="Int. J. Syst. Evol. Microbiol.">
        <title>The Global Catalogue of Microorganisms (GCM) 10K type strain sequencing project: providing services to taxonomists for standard genome sequencing and annotation.</title>
        <authorList>
            <consortium name="The Broad Institute Genomics Platform"/>
            <consortium name="The Broad Institute Genome Sequencing Center for Infectious Disease"/>
            <person name="Wu L."/>
            <person name="Ma J."/>
        </authorList>
    </citation>
    <scope>NUCLEOTIDE SEQUENCE [LARGE SCALE GENOMIC DNA]</scope>
    <source>
        <strain evidence="3">KCTC 52277</strain>
    </source>
</reference>
<evidence type="ECO:0000259" key="1">
    <source>
        <dbReference type="PROSITE" id="PS51832"/>
    </source>
</evidence>
<evidence type="ECO:0000313" key="2">
    <source>
        <dbReference type="EMBL" id="MFC3140701.1"/>
    </source>
</evidence>
<dbReference type="Gene3D" id="1.10.3210.10">
    <property type="entry name" value="Hypothetical protein af1432"/>
    <property type="match status" value="1"/>
</dbReference>
<dbReference type="PANTHER" id="PTHR43155">
    <property type="entry name" value="CYCLIC DI-GMP PHOSPHODIESTERASE PA4108-RELATED"/>
    <property type="match status" value="1"/>
</dbReference>
<feature type="domain" description="HD-GYP" evidence="1">
    <location>
        <begin position="280"/>
        <end position="475"/>
    </location>
</feature>
<organism evidence="2 3">
    <name type="scientific">Shewanella submarina</name>
    <dbReference type="NCBI Taxonomy" id="2016376"/>
    <lineage>
        <taxon>Bacteria</taxon>
        <taxon>Pseudomonadati</taxon>
        <taxon>Pseudomonadota</taxon>
        <taxon>Gammaproteobacteria</taxon>
        <taxon>Alteromonadales</taxon>
        <taxon>Shewanellaceae</taxon>
        <taxon>Shewanella</taxon>
    </lineage>
</organism>
<evidence type="ECO:0000313" key="3">
    <source>
        <dbReference type="Proteomes" id="UP001595621"/>
    </source>
</evidence>
<dbReference type="InterPro" id="IPR046342">
    <property type="entry name" value="CBS_dom_sf"/>
</dbReference>
<dbReference type="PROSITE" id="PS51832">
    <property type="entry name" value="HD_GYP"/>
    <property type="match status" value="1"/>
</dbReference>
<dbReference type="SMART" id="SM00471">
    <property type="entry name" value="HDc"/>
    <property type="match status" value="1"/>
</dbReference>
<gene>
    <name evidence="2" type="ORF">ACFOE0_21335</name>
</gene>
<dbReference type="Pfam" id="PF13487">
    <property type="entry name" value="HD_5"/>
    <property type="match status" value="1"/>
</dbReference>